<reference evidence="1" key="1">
    <citation type="journal article" date="2019" name="PLoS Negl. Trop. Dis.">
        <title>Revisiting the worldwide diversity of Leptospira species in the environment.</title>
        <authorList>
            <person name="Vincent A.T."/>
            <person name="Schiettekatte O."/>
            <person name="Bourhy P."/>
            <person name="Veyrier F.J."/>
            <person name="Picardeau M."/>
        </authorList>
    </citation>
    <scope>NUCLEOTIDE SEQUENCE [LARGE SCALE GENOMIC DNA]</scope>
    <source>
        <strain evidence="1">201702451</strain>
    </source>
</reference>
<evidence type="ECO:0000313" key="2">
    <source>
        <dbReference type="Proteomes" id="UP000297567"/>
    </source>
</evidence>
<name>A0A4Z0ZZM5_9LEPT</name>
<dbReference type="AlphaFoldDB" id="A0A4Z0ZZM5"/>
<dbReference type="Proteomes" id="UP000297567">
    <property type="component" value="Unassembled WGS sequence"/>
</dbReference>
<dbReference type="EMBL" id="RQGH01000026">
    <property type="protein sequence ID" value="TGL64946.1"/>
    <property type="molecule type" value="Genomic_DNA"/>
</dbReference>
<proteinExistence type="predicted"/>
<keyword evidence="2" id="KW-1185">Reference proteome</keyword>
<evidence type="ECO:0000313" key="1">
    <source>
        <dbReference type="EMBL" id="TGL64946.1"/>
    </source>
</evidence>
<sequence length="287" mass="33126">MKAVTKYFLICFILIFINFCFTKEVIIPKDNLHLVVAPPVYANTFETNSYLFPVFSEIKNRPDTKGKVYHTILKDKEKNRILRSITILVDDHSLKLKPEEYLHYPVYYANSTSRSFRVWHHYNMTYDIRRAADNSPVYVPVYTSASVASFAAFGVFYVASTGTAFILGLGKGTYEFTEDIMEGISISQEEVVLAYNDYSYDDLGRVTKITTYLPYRSISKSVIPLYDREGKKQIGQVFPSNKPILVSQMDFQYNKGNQNPKSVNFIEYLPNKNQKLVRLPLKTNEEN</sequence>
<gene>
    <name evidence="1" type="ORF">EHQ62_10105</name>
</gene>
<accession>A0A4Z0ZZM5</accession>
<protein>
    <submittedName>
        <fullName evidence="1">Uncharacterized protein</fullName>
    </submittedName>
</protein>
<comment type="caution">
    <text evidence="1">The sequence shown here is derived from an EMBL/GenBank/DDBJ whole genome shotgun (WGS) entry which is preliminary data.</text>
</comment>
<organism evidence="1 2">
    <name type="scientific">Leptospira jelokensis</name>
    <dbReference type="NCBI Taxonomy" id="2484931"/>
    <lineage>
        <taxon>Bacteria</taxon>
        <taxon>Pseudomonadati</taxon>
        <taxon>Spirochaetota</taxon>
        <taxon>Spirochaetia</taxon>
        <taxon>Leptospirales</taxon>
        <taxon>Leptospiraceae</taxon>
        <taxon>Leptospira</taxon>
    </lineage>
</organism>